<dbReference type="EMBL" id="JAGKQM010000014">
    <property type="protein sequence ID" value="KAH0886024.1"/>
    <property type="molecule type" value="Genomic_DNA"/>
</dbReference>
<feature type="domain" description="AB hydrolase-1" evidence="1">
    <location>
        <begin position="455"/>
        <end position="586"/>
    </location>
</feature>
<proteinExistence type="predicted"/>
<dbReference type="InterPro" id="IPR000073">
    <property type="entry name" value="AB_hydrolase_1"/>
</dbReference>
<dbReference type="Proteomes" id="UP000824890">
    <property type="component" value="Unassembled WGS sequence"/>
</dbReference>
<evidence type="ECO:0000259" key="1">
    <source>
        <dbReference type="Pfam" id="PF00561"/>
    </source>
</evidence>
<organism evidence="3 4">
    <name type="scientific">Brassica napus</name>
    <name type="common">Rape</name>
    <dbReference type="NCBI Taxonomy" id="3708"/>
    <lineage>
        <taxon>Eukaryota</taxon>
        <taxon>Viridiplantae</taxon>
        <taxon>Streptophyta</taxon>
        <taxon>Embryophyta</taxon>
        <taxon>Tracheophyta</taxon>
        <taxon>Spermatophyta</taxon>
        <taxon>Magnoliopsida</taxon>
        <taxon>eudicotyledons</taxon>
        <taxon>Gunneridae</taxon>
        <taxon>Pentapetalae</taxon>
        <taxon>rosids</taxon>
        <taxon>malvids</taxon>
        <taxon>Brassicales</taxon>
        <taxon>Brassicaceae</taxon>
        <taxon>Brassiceae</taxon>
        <taxon>Brassica</taxon>
    </lineage>
</organism>
<evidence type="ECO:0000259" key="2">
    <source>
        <dbReference type="Pfam" id="PF12697"/>
    </source>
</evidence>
<dbReference type="Gene3D" id="3.40.50.1820">
    <property type="entry name" value="alpha/beta hydrolase"/>
    <property type="match status" value="5"/>
</dbReference>
<dbReference type="SUPFAM" id="SSF53474">
    <property type="entry name" value="alpha/beta-Hydrolases"/>
    <property type="match status" value="4"/>
</dbReference>
<gene>
    <name evidence="3" type="ORF">HID58_062120</name>
</gene>
<protein>
    <recommendedName>
        <fullName evidence="1 2">AB hydrolase-1 domain-containing protein</fullName>
    </recommendedName>
</protein>
<keyword evidence="4" id="KW-1185">Reference proteome</keyword>
<name>A0ABQ8A0I1_BRANA</name>
<reference evidence="3 4" key="1">
    <citation type="submission" date="2021-05" db="EMBL/GenBank/DDBJ databases">
        <title>Genome Assembly of Synthetic Allotetraploid Brassica napus Reveals Homoeologous Exchanges between Subgenomes.</title>
        <authorList>
            <person name="Davis J.T."/>
        </authorList>
    </citation>
    <scope>NUCLEOTIDE SEQUENCE [LARGE SCALE GENOMIC DNA]</scope>
    <source>
        <strain evidence="4">cv. Da-Ae</strain>
        <tissue evidence="3">Seedling</tissue>
    </source>
</reference>
<dbReference type="Pfam" id="PF00561">
    <property type="entry name" value="Abhydrolase_1"/>
    <property type="match status" value="2"/>
</dbReference>
<feature type="domain" description="AB hydrolase-1" evidence="2">
    <location>
        <begin position="17"/>
        <end position="275"/>
    </location>
</feature>
<evidence type="ECO:0000313" key="4">
    <source>
        <dbReference type="Proteomes" id="UP000824890"/>
    </source>
</evidence>
<accession>A0ABQ8A0I1</accession>
<evidence type="ECO:0000313" key="3">
    <source>
        <dbReference type="EMBL" id="KAH0886024.1"/>
    </source>
</evidence>
<dbReference type="InterPro" id="IPR045889">
    <property type="entry name" value="MES/HNL"/>
</dbReference>
<dbReference type="InterPro" id="IPR029058">
    <property type="entry name" value="AB_hydrolase_fold"/>
</dbReference>
<dbReference type="PANTHER" id="PTHR10992:SF1048">
    <property type="entry name" value="AB HYDROLASE-1 DOMAIN-CONTAINING PROTEIN"/>
    <property type="match status" value="1"/>
</dbReference>
<sequence>MQKVKNTMESKKYKKRFVLVHGLCHGAWTWYKLKTQLEAAGHYVTVVDLATSGINMTSLEEIETLKDYCKPLLEFLNSLCSDDEKVIVIAHSMGGICAALAADIFPCKIAVIVFMTAFMPDTRNPPAYVYQKKKESQFRSRQIQQRLITSFAQEDWLDTVFGTYGKPDHPLEFALFGPNFMATNLYQLSPPEDLELAKMLVRVNPIVTDNLAGTRNFSEDGYGSVTRIYIVCGEDLAIPEDYQRWMISNFPVKEVMEIKDADHMAMFSKPQELCALLLMLEVKKENRSGLCLSMGSTTALGFGHNVTPVDLAASGINMTRLEKNQTLKDYCKPLLEFLSSLGSEKVILVAHSMGGVSAALPADIFTHKVAVFVFLTAFMPNTINPPAYVLQKVLPDLFQKHSTRGPEDYKRWMNRNSPVKEVMEVKDADHMAMSSQPQELCSLLLEEMENKNQKRFVLVHGLCHGAWNWYKVKPILEAAGHTVTAVNLAASGINTTRLEEIQTLEDYCKPLLDVLSSADEEKVVLVAHSMGGISAAFAADIFPHKISAIVFVTSFMPDTTNPPAYVFKNMMASISEQDWLDTVLGSYGRTDHPLQFALFGPKFLAKHLYQLSPVQDFELAKMLLRVNPSVTDNLAGTRSFTEEGYGSVTRIYIICGEDNVVRDDYQRWMINNFPAMEKKSKKHFVLVHAGCHGAWSWYKVKTLLEAAGQCVSAIDLAASGINTTRAEEIQTLEDYSKPLLEMMDSLASEEKVILVAHSMGGIPAALAADIFPCNTAAIVFLTSSMPDTKNPPAYVFEKLIASIPPEEFLDTVFGSYGTCDRPLQTILFGPKFLAEKFYQLSPVEDLELAKLLVRVNPLVTNNLAGTRRFSEEGYGSIPRIYIICEEDNIIPKEYQRWIISNFPPREVIKIEDADHMPMNSKPQELCACLLKIADTYA</sequence>
<dbReference type="Pfam" id="PF12697">
    <property type="entry name" value="Abhydrolase_6"/>
    <property type="match status" value="2"/>
</dbReference>
<feature type="domain" description="AB hydrolase-1" evidence="1">
    <location>
        <begin position="303"/>
        <end position="414"/>
    </location>
</feature>
<dbReference type="PANTHER" id="PTHR10992">
    <property type="entry name" value="METHYLESTERASE FAMILY MEMBER"/>
    <property type="match status" value="1"/>
</dbReference>
<comment type="caution">
    <text evidence="3">The sequence shown here is derived from an EMBL/GenBank/DDBJ whole genome shotgun (WGS) entry which is preliminary data.</text>
</comment>
<feature type="domain" description="AB hydrolase-1" evidence="2">
    <location>
        <begin position="684"/>
        <end position="926"/>
    </location>
</feature>